<evidence type="ECO:0000256" key="3">
    <source>
        <dbReference type="RuleBase" id="RU000363"/>
    </source>
</evidence>
<name>A0ABV9Q3X4_9BACL</name>
<comment type="caution">
    <text evidence="5">The sequence shown here is derived from an EMBL/GenBank/DDBJ whole genome shotgun (WGS) entry which is preliminary data.</text>
</comment>
<dbReference type="PANTHER" id="PTHR43976">
    <property type="entry name" value="SHORT CHAIN DEHYDROGENASE"/>
    <property type="match status" value="1"/>
</dbReference>
<sequence length="295" mass="32672">MASKARALPIAFLTGTSSGFGLLTSVALAKEGYQVIASMRNLEKRSGLEEAAHQAGVADRIEIVELDVTDFSAIDRVMEDMLARYGRIDLLINNAGYAQGGFIEEVSMEDWRCQFETNFFGVVAVTKAVLPSMRERGSGTIVNISSISGQIGMPVIGPYAASKFALEGFSESLRLEVLPFGVRVILVEPGSYKTEIWSKGFESVSMDPDSPYSDYKKRMLKKVNRIVERAGDPNEVVKTILHAVRSPYPELRYPVGKAVKTQIRLKQLIPWKWIEKKVASQFGFSVPNGKSSWHQ</sequence>
<keyword evidence="6" id="KW-1185">Reference proteome</keyword>
<dbReference type="InterPro" id="IPR057326">
    <property type="entry name" value="KR_dom"/>
</dbReference>
<comment type="similarity">
    <text evidence="1 3">Belongs to the short-chain dehydrogenases/reductases (SDR) family.</text>
</comment>
<dbReference type="NCBIfam" id="NF005372">
    <property type="entry name" value="PRK06914.1"/>
    <property type="match status" value="1"/>
</dbReference>
<dbReference type="InterPro" id="IPR036291">
    <property type="entry name" value="NAD(P)-bd_dom_sf"/>
</dbReference>
<proteinExistence type="inferred from homology"/>
<dbReference type="SMART" id="SM00822">
    <property type="entry name" value="PKS_KR"/>
    <property type="match status" value="1"/>
</dbReference>
<feature type="domain" description="Ketoreductase" evidence="4">
    <location>
        <begin position="9"/>
        <end position="190"/>
    </location>
</feature>
<keyword evidence="2" id="KW-0560">Oxidoreductase</keyword>
<dbReference type="InterPro" id="IPR020904">
    <property type="entry name" value="Sc_DH/Rdtase_CS"/>
</dbReference>
<dbReference type="PANTHER" id="PTHR43976:SF16">
    <property type="entry name" value="SHORT-CHAIN DEHYDROGENASE_REDUCTASE FAMILY PROTEIN"/>
    <property type="match status" value="1"/>
</dbReference>
<dbReference type="InterPro" id="IPR051911">
    <property type="entry name" value="SDR_oxidoreductase"/>
</dbReference>
<evidence type="ECO:0000256" key="1">
    <source>
        <dbReference type="ARBA" id="ARBA00006484"/>
    </source>
</evidence>
<evidence type="ECO:0000313" key="5">
    <source>
        <dbReference type="EMBL" id="MFC4767345.1"/>
    </source>
</evidence>
<evidence type="ECO:0000259" key="4">
    <source>
        <dbReference type="SMART" id="SM00822"/>
    </source>
</evidence>
<dbReference type="EMBL" id="JBHSHC010000053">
    <property type="protein sequence ID" value="MFC4767345.1"/>
    <property type="molecule type" value="Genomic_DNA"/>
</dbReference>
<evidence type="ECO:0000256" key="2">
    <source>
        <dbReference type="ARBA" id="ARBA00023002"/>
    </source>
</evidence>
<gene>
    <name evidence="5" type="ORF">ACFO8Q_08210</name>
</gene>
<dbReference type="InterPro" id="IPR002347">
    <property type="entry name" value="SDR_fam"/>
</dbReference>
<dbReference type="SUPFAM" id="SSF51735">
    <property type="entry name" value="NAD(P)-binding Rossmann-fold domains"/>
    <property type="match status" value="1"/>
</dbReference>
<dbReference type="PRINTS" id="PR00081">
    <property type="entry name" value="GDHRDH"/>
</dbReference>
<dbReference type="PROSITE" id="PS00061">
    <property type="entry name" value="ADH_SHORT"/>
    <property type="match status" value="1"/>
</dbReference>
<dbReference type="Gene3D" id="3.40.50.720">
    <property type="entry name" value="NAD(P)-binding Rossmann-like Domain"/>
    <property type="match status" value="1"/>
</dbReference>
<dbReference type="RefSeq" id="WP_380025270.1">
    <property type="nucleotide sequence ID" value="NZ_JBHSHC010000053.1"/>
</dbReference>
<evidence type="ECO:0000313" key="6">
    <source>
        <dbReference type="Proteomes" id="UP001596002"/>
    </source>
</evidence>
<dbReference type="PRINTS" id="PR00080">
    <property type="entry name" value="SDRFAMILY"/>
</dbReference>
<protein>
    <submittedName>
        <fullName evidence="5">Oxidoreductase</fullName>
    </submittedName>
</protein>
<accession>A0ABV9Q3X4</accession>
<dbReference type="Proteomes" id="UP001596002">
    <property type="component" value="Unassembled WGS sequence"/>
</dbReference>
<dbReference type="CDD" id="cd05374">
    <property type="entry name" value="17beta-HSD-like_SDR_c"/>
    <property type="match status" value="1"/>
</dbReference>
<reference evidence="6" key="1">
    <citation type="journal article" date="2019" name="Int. J. Syst. Evol. Microbiol.">
        <title>The Global Catalogue of Microorganisms (GCM) 10K type strain sequencing project: providing services to taxonomists for standard genome sequencing and annotation.</title>
        <authorList>
            <consortium name="The Broad Institute Genomics Platform"/>
            <consortium name="The Broad Institute Genome Sequencing Center for Infectious Disease"/>
            <person name="Wu L."/>
            <person name="Ma J."/>
        </authorList>
    </citation>
    <scope>NUCLEOTIDE SEQUENCE [LARGE SCALE GENOMIC DNA]</scope>
    <source>
        <strain evidence="6">WYCCWR 12678</strain>
    </source>
</reference>
<dbReference type="Pfam" id="PF00106">
    <property type="entry name" value="adh_short"/>
    <property type="match status" value="1"/>
</dbReference>
<organism evidence="5 6">
    <name type="scientific">Effusibacillus consociatus</name>
    <dbReference type="NCBI Taxonomy" id="1117041"/>
    <lineage>
        <taxon>Bacteria</taxon>
        <taxon>Bacillati</taxon>
        <taxon>Bacillota</taxon>
        <taxon>Bacilli</taxon>
        <taxon>Bacillales</taxon>
        <taxon>Alicyclobacillaceae</taxon>
        <taxon>Effusibacillus</taxon>
    </lineage>
</organism>